<protein>
    <submittedName>
        <fullName evidence="1">Uncharacterized protein</fullName>
    </submittedName>
</protein>
<accession>A0ABR5XXS3</accession>
<keyword evidence="2" id="KW-1185">Reference proteome</keyword>
<reference evidence="1 2" key="1">
    <citation type="submission" date="2015-12" db="EMBL/GenBank/DDBJ databases">
        <title>Genome sequence of Thalassospira xiamenensis MCCC 1A03005.</title>
        <authorList>
            <person name="Lu L."/>
            <person name="Lai Q."/>
            <person name="Shao Z."/>
            <person name="Qian P."/>
        </authorList>
    </citation>
    <scope>NUCLEOTIDE SEQUENCE [LARGE SCALE GENOMIC DNA]</scope>
    <source>
        <strain evidence="1 2">MCCC 1A03005</strain>
    </source>
</reference>
<comment type="caution">
    <text evidence="1">The sequence shown here is derived from an EMBL/GenBank/DDBJ whole genome shotgun (WGS) entry which is preliminary data.</text>
</comment>
<sequence length="237" mass="27102">MLLNKLDNWSARLGANLHVPGKDLTNERAYRQFRNFKDVFDLTFENPTGYRTPCSSTVGLDYFDYMLPGIDYDFLHQKEYRAIDPEQVIGCSWRNYPVPGNPLEIMEKLNSAPRGDSNRAIYIQIEDLPLFIASEGQNRVELFRRHQQLINASIKKLTITRRPVIMRNIAGDRWLATWPNKFSVTIIATVPFPTISLPIYRALGVEIQSTRLPVDENDVQRSYENSIEGLAGAVGIP</sequence>
<evidence type="ECO:0000313" key="1">
    <source>
        <dbReference type="EMBL" id="KZD00864.1"/>
    </source>
</evidence>
<name>A0ABR5XXS3_9PROT</name>
<proteinExistence type="predicted"/>
<gene>
    <name evidence="1" type="ORF">AUP40_21320</name>
</gene>
<organism evidence="1 2">
    <name type="scientific">Thalassospira xiamenensis</name>
    <dbReference type="NCBI Taxonomy" id="220697"/>
    <lineage>
        <taxon>Bacteria</taxon>
        <taxon>Pseudomonadati</taxon>
        <taxon>Pseudomonadota</taxon>
        <taxon>Alphaproteobacteria</taxon>
        <taxon>Rhodospirillales</taxon>
        <taxon>Thalassospiraceae</taxon>
        <taxon>Thalassospira</taxon>
    </lineage>
</organism>
<dbReference type="Proteomes" id="UP000076167">
    <property type="component" value="Unassembled WGS sequence"/>
</dbReference>
<dbReference type="EMBL" id="LPXL01000041">
    <property type="protein sequence ID" value="KZD00864.1"/>
    <property type="molecule type" value="Genomic_DNA"/>
</dbReference>
<evidence type="ECO:0000313" key="2">
    <source>
        <dbReference type="Proteomes" id="UP000076167"/>
    </source>
</evidence>